<feature type="region of interest" description="Disordered" evidence="1">
    <location>
        <begin position="311"/>
        <end position="334"/>
    </location>
</feature>
<dbReference type="SMART" id="SM00240">
    <property type="entry name" value="FHA"/>
    <property type="match status" value="1"/>
</dbReference>
<name>A0A316FX89_9GAMM</name>
<dbReference type="OrthoDB" id="273564at2"/>
<reference evidence="4 5" key="1">
    <citation type="submission" date="2018-05" db="EMBL/GenBank/DDBJ databases">
        <title>Genomic Encyclopedia of Type Strains, Phase IV (KMG-IV): sequencing the most valuable type-strain genomes for metagenomic binning, comparative biology and taxonomic classification.</title>
        <authorList>
            <person name="Goeker M."/>
        </authorList>
    </citation>
    <scope>NUCLEOTIDE SEQUENCE [LARGE SCALE GENOMIC DNA]</scope>
    <source>
        <strain evidence="4 5">DSM 25350</strain>
    </source>
</reference>
<feature type="domain" description="FHA" evidence="3">
    <location>
        <begin position="26"/>
        <end position="76"/>
    </location>
</feature>
<evidence type="ECO:0000256" key="2">
    <source>
        <dbReference type="SAM" id="Phobius"/>
    </source>
</evidence>
<feature type="transmembrane region" description="Helical" evidence="2">
    <location>
        <begin position="188"/>
        <end position="211"/>
    </location>
</feature>
<gene>
    <name evidence="4" type="ORF">C8D97_10312</name>
</gene>
<dbReference type="Pfam" id="PF00498">
    <property type="entry name" value="FHA"/>
    <property type="match status" value="1"/>
</dbReference>
<dbReference type="EMBL" id="QGGU01000003">
    <property type="protein sequence ID" value="PWK53189.1"/>
    <property type="molecule type" value="Genomic_DNA"/>
</dbReference>
<evidence type="ECO:0000313" key="4">
    <source>
        <dbReference type="EMBL" id="PWK53189.1"/>
    </source>
</evidence>
<evidence type="ECO:0000313" key="5">
    <source>
        <dbReference type="Proteomes" id="UP000245790"/>
    </source>
</evidence>
<protein>
    <submittedName>
        <fullName evidence="4">FHA domain protein</fullName>
    </submittedName>
</protein>
<feature type="transmembrane region" description="Helical" evidence="2">
    <location>
        <begin position="159"/>
        <end position="176"/>
    </location>
</feature>
<comment type="caution">
    <text evidence="4">The sequence shown here is derived from an EMBL/GenBank/DDBJ whole genome shotgun (WGS) entry which is preliminary data.</text>
</comment>
<keyword evidence="2" id="KW-0812">Transmembrane</keyword>
<dbReference type="RefSeq" id="WP_109762257.1">
    <property type="nucleotide sequence ID" value="NZ_QGGU01000003.1"/>
</dbReference>
<dbReference type="Proteomes" id="UP000245790">
    <property type="component" value="Unassembled WGS sequence"/>
</dbReference>
<feature type="transmembrane region" description="Helical" evidence="2">
    <location>
        <begin position="223"/>
        <end position="242"/>
    </location>
</feature>
<feature type="transmembrane region" description="Helical" evidence="2">
    <location>
        <begin position="248"/>
        <end position="268"/>
    </location>
</feature>
<dbReference type="SUPFAM" id="SSF49879">
    <property type="entry name" value="SMAD/FHA domain"/>
    <property type="match status" value="1"/>
</dbReference>
<feature type="transmembrane region" description="Helical" evidence="2">
    <location>
        <begin position="125"/>
        <end position="147"/>
    </location>
</feature>
<dbReference type="InterPro" id="IPR000253">
    <property type="entry name" value="FHA_dom"/>
</dbReference>
<keyword evidence="2" id="KW-0472">Membrane</keyword>
<dbReference type="PROSITE" id="PS50006">
    <property type="entry name" value="FHA_DOMAIN"/>
    <property type="match status" value="1"/>
</dbReference>
<dbReference type="InterPro" id="IPR008984">
    <property type="entry name" value="SMAD_FHA_dom_sf"/>
</dbReference>
<organism evidence="4 5">
    <name type="scientific">Pleionea mediterranea</name>
    <dbReference type="NCBI Taxonomy" id="523701"/>
    <lineage>
        <taxon>Bacteria</taxon>
        <taxon>Pseudomonadati</taxon>
        <taxon>Pseudomonadota</taxon>
        <taxon>Gammaproteobacteria</taxon>
        <taxon>Oceanospirillales</taxon>
        <taxon>Pleioneaceae</taxon>
        <taxon>Pleionea</taxon>
    </lineage>
</organism>
<accession>A0A316FX89</accession>
<dbReference type="CDD" id="cd00060">
    <property type="entry name" value="FHA"/>
    <property type="match status" value="1"/>
</dbReference>
<dbReference type="Gene3D" id="2.60.200.20">
    <property type="match status" value="1"/>
</dbReference>
<proteinExistence type="predicted"/>
<dbReference type="AlphaFoldDB" id="A0A316FX89"/>
<evidence type="ECO:0000256" key="1">
    <source>
        <dbReference type="SAM" id="MobiDB-lite"/>
    </source>
</evidence>
<keyword evidence="2" id="KW-1133">Transmembrane helix</keyword>
<evidence type="ECO:0000259" key="3">
    <source>
        <dbReference type="PROSITE" id="PS50006"/>
    </source>
</evidence>
<sequence length="334" mass="38601">MNLVVEEINRSRKVLQRYRFKAQSKITIGRALDNDIILSEPHVSPYHMELVLNDNGQWQIHDLDSCNGVRSQSRKKIPDGSIIDSGDTLLLGRSYISVWNEDHPVEKAWPLHSVEDVFHTISSPWILMSLIGVFLFAEWQFSVMNNYRDLATSKLINEMVYEMLIILGWASVWSLGGRVLRHESRFNSQLAVTLCAAMLLQWLPMLMKILAYNGQYGLWLTEIRYFINGAIFSILLWSNFYLSLPQKPGIRIIWSNTLAWGVVLIYLLPPIFDAQRFRGYPLYDSLLLPPSVFWAEPESPEAFHDRATKLYDKHKPSEKVEKPDSAKQQDKTSD</sequence>
<keyword evidence="5" id="KW-1185">Reference proteome</keyword>